<dbReference type="Proteomes" id="UP000198802">
    <property type="component" value="Unassembled WGS sequence"/>
</dbReference>
<dbReference type="PANTHER" id="PTHR47829:SF1">
    <property type="entry name" value="HAD FAMILY PHOSPHATASE"/>
    <property type="match status" value="1"/>
</dbReference>
<dbReference type="InterPro" id="IPR011009">
    <property type="entry name" value="Kinase-like_dom_sf"/>
</dbReference>
<organism evidence="2 3">
    <name type="scientific">Parafrankia irregularis</name>
    <dbReference type="NCBI Taxonomy" id="795642"/>
    <lineage>
        <taxon>Bacteria</taxon>
        <taxon>Bacillati</taxon>
        <taxon>Actinomycetota</taxon>
        <taxon>Actinomycetes</taxon>
        <taxon>Frankiales</taxon>
        <taxon>Frankiaceae</taxon>
        <taxon>Parafrankia</taxon>
    </lineage>
</organism>
<dbReference type="GO" id="GO:0016301">
    <property type="term" value="F:kinase activity"/>
    <property type="evidence" value="ECO:0007669"/>
    <property type="project" value="UniProtKB-KW"/>
</dbReference>
<dbReference type="InterPro" id="IPR002575">
    <property type="entry name" value="Aminoglycoside_PTrfase"/>
</dbReference>
<name>A0A0S4QM83_9ACTN</name>
<dbReference type="EMBL" id="FAOZ01000008">
    <property type="protein sequence ID" value="CUU56711.1"/>
    <property type="molecule type" value="Genomic_DNA"/>
</dbReference>
<feature type="domain" description="Aminoglycoside phosphotransferase" evidence="1">
    <location>
        <begin position="28"/>
        <end position="251"/>
    </location>
</feature>
<dbReference type="Pfam" id="PF01636">
    <property type="entry name" value="APH"/>
    <property type="match status" value="1"/>
</dbReference>
<keyword evidence="2" id="KW-0418">Kinase</keyword>
<dbReference type="Gene3D" id="3.90.1200.10">
    <property type="match status" value="1"/>
</dbReference>
<sequence>MSGLLDVDRLARWLDAQGLEARLPVSAAPLAGGRSNAMFTVDRGNQRWVLRRPAAVAMPNADAGMVREYRILAALEGTGVPHPAVVALCEDPAVLGRTFYLMERVDGVALTPPPQPLATDRGRVEISRSMAESLARLHAVDWRGRQLADLGRPEGFHERQTERWTRQLRSYEGRELPGVDGVTAWLRGHLPESFTPTLIHGDYHMLNVLIAPEPPGRVVAILDWETATIGDPLLDLAGFCEIWSTSLGDGWGTPDQLIEWYTAARGPGAVSPLGLADLTYYQVLYNFRLTVLLEGIYQRSLRDPTRPAMEDVGARARWNLDRARQLVHLHG</sequence>
<dbReference type="PANTHER" id="PTHR47829">
    <property type="entry name" value="HYDROLASE, PUTATIVE (AFU_ORTHOLOGUE AFUA_1G12880)-RELATED"/>
    <property type="match status" value="1"/>
</dbReference>
<dbReference type="CDD" id="cd05154">
    <property type="entry name" value="ACAD10_11_N-like"/>
    <property type="match status" value="1"/>
</dbReference>
<keyword evidence="3" id="KW-1185">Reference proteome</keyword>
<evidence type="ECO:0000259" key="1">
    <source>
        <dbReference type="Pfam" id="PF01636"/>
    </source>
</evidence>
<dbReference type="InterPro" id="IPR052898">
    <property type="entry name" value="ACAD10-like"/>
</dbReference>
<accession>A0A0S4QM83</accession>
<dbReference type="AlphaFoldDB" id="A0A0S4QM83"/>
<keyword evidence="2" id="KW-0808">Transferase</keyword>
<proteinExistence type="predicted"/>
<reference evidence="3" key="1">
    <citation type="submission" date="2015-11" db="EMBL/GenBank/DDBJ databases">
        <authorList>
            <person name="Varghese N."/>
        </authorList>
    </citation>
    <scope>NUCLEOTIDE SEQUENCE [LARGE SCALE GENOMIC DNA]</scope>
    <source>
        <strain evidence="3">DSM 45899</strain>
    </source>
</reference>
<dbReference type="Gene3D" id="3.30.200.20">
    <property type="entry name" value="Phosphorylase Kinase, domain 1"/>
    <property type="match status" value="1"/>
</dbReference>
<protein>
    <submittedName>
        <fullName evidence="2">Predicted kinase, aminoglycoside phosphotransferase (APT) family</fullName>
    </submittedName>
</protein>
<dbReference type="RefSeq" id="WP_091277397.1">
    <property type="nucleotide sequence ID" value="NZ_FAOZ01000008.1"/>
</dbReference>
<evidence type="ECO:0000313" key="3">
    <source>
        <dbReference type="Proteomes" id="UP000198802"/>
    </source>
</evidence>
<dbReference type="SUPFAM" id="SSF56112">
    <property type="entry name" value="Protein kinase-like (PK-like)"/>
    <property type="match status" value="1"/>
</dbReference>
<dbReference type="InterPro" id="IPR041726">
    <property type="entry name" value="ACAD10_11_N"/>
</dbReference>
<gene>
    <name evidence="2" type="ORF">Ga0074812_108239</name>
</gene>
<evidence type="ECO:0000313" key="2">
    <source>
        <dbReference type="EMBL" id="CUU56711.1"/>
    </source>
</evidence>